<dbReference type="Proteomes" id="UP000237105">
    <property type="component" value="Unassembled WGS sequence"/>
</dbReference>
<proteinExistence type="predicted"/>
<keyword evidence="3" id="KW-1185">Reference proteome</keyword>
<organism evidence="2 3">
    <name type="scientific">Parasponia andersonii</name>
    <name type="common">Sponia andersonii</name>
    <dbReference type="NCBI Taxonomy" id="3476"/>
    <lineage>
        <taxon>Eukaryota</taxon>
        <taxon>Viridiplantae</taxon>
        <taxon>Streptophyta</taxon>
        <taxon>Embryophyta</taxon>
        <taxon>Tracheophyta</taxon>
        <taxon>Spermatophyta</taxon>
        <taxon>Magnoliopsida</taxon>
        <taxon>eudicotyledons</taxon>
        <taxon>Gunneridae</taxon>
        <taxon>Pentapetalae</taxon>
        <taxon>rosids</taxon>
        <taxon>fabids</taxon>
        <taxon>Rosales</taxon>
        <taxon>Cannabaceae</taxon>
        <taxon>Parasponia</taxon>
    </lineage>
</organism>
<dbReference type="EMBL" id="JXTB01001025">
    <property type="protein sequence ID" value="PON31496.1"/>
    <property type="molecule type" value="Genomic_DNA"/>
</dbReference>
<accession>A0A2P5A4M7</accession>
<protein>
    <submittedName>
        <fullName evidence="2">Uncharacterized protein</fullName>
    </submittedName>
</protein>
<comment type="caution">
    <text evidence="2">The sequence shown here is derived from an EMBL/GenBank/DDBJ whole genome shotgun (WGS) entry which is preliminary data.</text>
</comment>
<evidence type="ECO:0000256" key="1">
    <source>
        <dbReference type="SAM" id="MobiDB-lite"/>
    </source>
</evidence>
<feature type="region of interest" description="Disordered" evidence="1">
    <location>
        <begin position="1"/>
        <end position="54"/>
    </location>
</feature>
<dbReference type="AlphaFoldDB" id="A0A2P5A4M7"/>
<feature type="non-terminal residue" evidence="2">
    <location>
        <position position="54"/>
    </location>
</feature>
<evidence type="ECO:0000313" key="3">
    <source>
        <dbReference type="Proteomes" id="UP000237105"/>
    </source>
</evidence>
<reference evidence="3" key="1">
    <citation type="submission" date="2016-06" db="EMBL/GenBank/DDBJ databases">
        <title>Parallel loss of symbiosis genes in relatives of nitrogen-fixing non-legume Parasponia.</title>
        <authorList>
            <person name="Van Velzen R."/>
            <person name="Holmer R."/>
            <person name="Bu F."/>
            <person name="Rutten L."/>
            <person name="Van Zeijl A."/>
            <person name="Liu W."/>
            <person name="Santuari L."/>
            <person name="Cao Q."/>
            <person name="Sharma T."/>
            <person name="Shen D."/>
            <person name="Roswanjaya Y."/>
            <person name="Wardhani T."/>
            <person name="Kalhor M.S."/>
            <person name="Jansen J."/>
            <person name="Van den Hoogen J."/>
            <person name="Gungor B."/>
            <person name="Hartog M."/>
            <person name="Hontelez J."/>
            <person name="Verver J."/>
            <person name="Yang W.-C."/>
            <person name="Schijlen E."/>
            <person name="Repin R."/>
            <person name="Schilthuizen M."/>
            <person name="Schranz E."/>
            <person name="Heidstra R."/>
            <person name="Miyata K."/>
            <person name="Fedorova E."/>
            <person name="Kohlen W."/>
            <person name="Bisseling T."/>
            <person name="Smit S."/>
            <person name="Geurts R."/>
        </authorList>
    </citation>
    <scope>NUCLEOTIDE SEQUENCE [LARGE SCALE GENOMIC DNA]</scope>
    <source>
        <strain evidence="3">cv. WU1-14</strain>
    </source>
</reference>
<gene>
    <name evidence="2" type="ORF">PanWU01x14_369470</name>
</gene>
<evidence type="ECO:0000313" key="2">
    <source>
        <dbReference type="EMBL" id="PON31496.1"/>
    </source>
</evidence>
<name>A0A2P5A4M7_PARAD</name>
<sequence length="54" mass="5579">MPLSETIHGSPSNAKSFLSSPWVSGDMRSLSKLGGGTTRPSKMAKDQGPGCVTT</sequence>
<feature type="compositionally biased region" description="Polar residues" evidence="1">
    <location>
        <begin position="7"/>
        <end position="22"/>
    </location>
</feature>